<sequence>MQVGHSSEAAESAYDQNRFPSCRFANCQNEQSGSDWSERENSFDFYNPFGREQYLPAYIMCYETKSRNIYMFPITDPNMLIGYLEGLRIQEFQRQLWHPQDTETNFYIPVVKDSYGQYQYLVFFCKMFSFM</sequence>
<organism evidence="1 2">
    <name type="scientific">Gongylonema pulchrum</name>
    <dbReference type="NCBI Taxonomy" id="637853"/>
    <lineage>
        <taxon>Eukaryota</taxon>
        <taxon>Metazoa</taxon>
        <taxon>Ecdysozoa</taxon>
        <taxon>Nematoda</taxon>
        <taxon>Chromadorea</taxon>
        <taxon>Rhabditida</taxon>
        <taxon>Spirurina</taxon>
        <taxon>Spiruromorpha</taxon>
        <taxon>Spiruroidea</taxon>
        <taxon>Gongylonematidae</taxon>
        <taxon>Gongylonema</taxon>
    </lineage>
</organism>
<accession>A0A3P7NUN4</accession>
<evidence type="ECO:0000313" key="1">
    <source>
        <dbReference type="EMBL" id="VDN44830.1"/>
    </source>
</evidence>
<keyword evidence="2" id="KW-1185">Reference proteome</keyword>
<evidence type="ECO:0000313" key="2">
    <source>
        <dbReference type="Proteomes" id="UP000271098"/>
    </source>
</evidence>
<dbReference type="Proteomes" id="UP000271098">
    <property type="component" value="Unassembled WGS sequence"/>
</dbReference>
<gene>
    <name evidence="1" type="ORF">GPUH_LOCUS25901</name>
</gene>
<reference evidence="1 2" key="1">
    <citation type="submission" date="2018-11" db="EMBL/GenBank/DDBJ databases">
        <authorList>
            <consortium name="Pathogen Informatics"/>
        </authorList>
    </citation>
    <scope>NUCLEOTIDE SEQUENCE [LARGE SCALE GENOMIC DNA]</scope>
</reference>
<dbReference type="EMBL" id="UYRT01107481">
    <property type="protein sequence ID" value="VDN44830.1"/>
    <property type="molecule type" value="Genomic_DNA"/>
</dbReference>
<proteinExistence type="predicted"/>
<dbReference type="AlphaFoldDB" id="A0A3P7NUN4"/>
<name>A0A3P7NUN4_9BILA</name>
<protein>
    <submittedName>
        <fullName evidence="1">Uncharacterized protein</fullName>
    </submittedName>
</protein>